<dbReference type="EMBL" id="CP074133">
    <property type="protein sequence ID" value="QUX24799.1"/>
    <property type="molecule type" value="Genomic_DNA"/>
</dbReference>
<dbReference type="InterPro" id="IPR043767">
    <property type="entry name" value="DUF5713"/>
</dbReference>
<accession>A0ABX8BRF2</accession>
<protein>
    <submittedName>
        <fullName evidence="1">Uncharacterized protein</fullName>
    </submittedName>
</protein>
<gene>
    <name evidence="1" type="ORF">KGD84_11360</name>
</gene>
<reference evidence="1 2" key="1">
    <citation type="submission" date="2021-05" db="EMBL/GenBank/DDBJ databases">
        <title>Direct Submission.</title>
        <authorList>
            <person name="Li K."/>
            <person name="Gao J."/>
        </authorList>
    </citation>
    <scope>NUCLEOTIDE SEQUENCE [LARGE SCALE GENOMIC DNA]</scope>
    <source>
        <strain evidence="1 2">Mg02</strain>
    </source>
</reference>
<keyword evidence="2" id="KW-1185">Reference proteome</keyword>
<dbReference type="Pfam" id="PF18977">
    <property type="entry name" value="DUF5713"/>
    <property type="match status" value="1"/>
</dbReference>
<evidence type="ECO:0000313" key="1">
    <source>
        <dbReference type="EMBL" id="QUX24799.1"/>
    </source>
</evidence>
<evidence type="ECO:0000313" key="2">
    <source>
        <dbReference type="Proteomes" id="UP000676079"/>
    </source>
</evidence>
<proteinExistence type="predicted"/>
<dbReference type="RefSeq" id="WP_220560253.1">
    <property type="nucleotide sequence ID" value="NZ_CP074133.1"/>
</dbReference>
<sequence length="107" mass="11947">MADDPIYLEGMEDDPAFPDHLVAKGRSILLALHERIGFERPADLPALYVLTHAATEEFNALQEEFWEAGGDIDTVIREAIALSFEHVMKAHGFADADLEEALAPRDW</sequence>
<name>A0ABX8BRF2_9ACTN</name>
<organism evidence="1 2">
    <name type="scientific">Nocardiopsis changdeensis</name>
    <dbReference type="NCBI Taxonomy" id="2831969"/>
    <lineage>
        <taxon>Bacteria</taxon>
        <taxon>Bacillati</taxon>
        <taxon>Actinomycetota</taxon>
        <taxon>Actinomycetes</taxon>
        <taxon>Streptosporangiales</taxon>
        <taxon>Nocardiopsidaceae</taxon>
        <taxon>Nocardiopsis</taxon>
    </lineage>
</organism>
<dbReference type="Proteomes" id="UP000676079">
    <property type="component" value="Chromosome"/>
</dbReference>